<proteinExistence type="predicted"/>
<comment type="caution">
    <text evidence="2">The sequence shown here is derived from an EMBL/GenBank/DDBJ whole genome shotgun (WGS) entry which is preliminary data.</text>
</comment>
<dbReference type="GO" id="GO:0016787">
    <property type="term" value="F:hydrolase activity"/>
    <property type="evidence" value="ECO:0007669"/>
    <property type="project" value="UniProtKB-KW"/>
</dbReference>
<evidence type="ECO:0000313" key="2">
    <source>
        <dbReference type="EMBL" id="OGM10041.1"/>
    </source>
</evidence>
<sequence>MKNILSHLLIFLGVFSIGFAYSLIWQSVNPTDSSFNEKSPEVKKISKALALPKYLLIPDLSINVPIYPSQVKDGIWESTTEGISYLTSSPIPGEWGNSILYGHNWTNILGNLVKAKVGQDIIVMFADGSQKVFEISLVKEVYPYQIEFLKPSEDRRISLYTCSGVMDSKRFVVSAILDETTLLSGNN</sequence>
<accession>A0A1F7X4Y7</accession>
<evidence type="ECO:0000313" key="3">
    <source>
        <dbReference type="Proteomes" id="UP000179219"/>
    </source>
</evidence>
<protein>
    <recommendedName>
        <fullName evidence="4">Sortase</fullName>
    </recommendedName>
</protein>
<keyword evidence="1" id="KW-0378">Hydrolase</keyword>
<evidence type="ECO:0000256" key="1">
    <source>
        <dbReference type="ARBA" id="ARBA00022801"/>
    </source>
</evidence>
<gene>
    <name evidence="2" type="ORF">A2159_00350</name>
</gene>
<dbReference type="SUPFAM" id="SSF63817">
    <property type="entry name" value="Sortase"/>
    <property type="match status" value="1"/>
</dbReference>
<dbReference type="AlphaFoldDB" id="A0A1F7X4Y7"/>
<organism evidence="2 3">
    <name type="scientific">Candidatus Woesebacteria bacterium RBG_13_34_9</name>
    <dbReference type="NCBI Taxonomy" id="1802477"/>
    <lineage>
        <taxon>Bacteria</taxon>
        <taxon>Candidatus Woeseibacteriota</taxon>
    </lineage>
</organism>
<dbReference type="InterPro" id="IPR023365">
    <property type="entry name" value="Sortase_dom-sf"/>
</dbReference>
<dbReference type="Pfam" id="PF04203">
    <property type="entry name" value="Sortase"/>
    <property type="match status" value="1"/>
</dbReference>
<dbReference type="InterPro" id="IPR005754">
    <property type="entry name" value="Sortase"/>
</dbReference>
<dbReference type="EMBL" id="MGFP01000016">
    <property type="protein sequence ID" value="OGM10041.1"/>
    <property type="molecule type" value="Genomic_DNA"/>
</dbReference>
<dbReference type="Gene3D" id="2.40.260.10">
    <property type="entry name" value="Sortase"/>
    <property type="match status" value="1"/>
</dbReference>
<evidence type="ECO:0008006" key="4">
    <source>
        <dbReference type="Google" id="ProtNLM"/>
    </source>
</evidence>
<dbReference type="Proteomes" id="UP000179219">
    <property type="component" value="Unassembled WGS sequence"/>
</dbReference>
<reference evidence="2 3" key="1">
    <citation type="journal article" date="2016" name="Nat. Commun.">
        <title>Thousands of microbial genomes shed light on interconnected biogeochemical processes in an aquifer system.</title>
        <authorList>
            <person name="Anantharaman K."/>
            <person name="Brown C.T."/>
            <person name="Hug L.A."/>
            <person name="Sharon I."/>
            <person name="Castelle C.J."/>
            <person name="Probst A.J."/>
            <person name="Thomas B.C."/>
            <person name="Singh A."/>
            <person name="Wilkins M.J."/>
            <person name="Karaoz U."/>
            <person name="Brodie E.L."/>
            <person name="Williams K.H."/>
            <person name="Hubbard S.S."/>
            <person name="Banfield J.F."/>
        </authorList>
    </citation>
    <scope>NUCLEOTIDE SEQUENCE [LARGE SCALE GENOMIC DNA]</scope>
</reference>
<name>A0A1F7X4Y7_9BACT</name>